<keyword evidence="3" id="KW-0677">Repeat</keyword>
<keyword evidence="2" id="KW-0479">Metal-binding</keyword>
<evidence type="ECO:0000256" key="7">
    <source>
        <dbReference type="PROSITE-ProRule" id="PRU00042"/>
    </source>
</evidence>
<evidence type="ECO:0000256" key="5">
    <source>
        <dbReference type="ARBA" id="ARBA00022833"/>
    </source>
</evidence>
<dbReference type="AlphaFoldDB" id="A0A9D4SPC7"/>
<dbReference type="SUPFAM" id="SSF57667">
    <property type="entry name" value="beta-beta-alpha zinc fingers"/>
    <property type="match status" value="1"/>
</dbReference>
<keyword evidence="10" id="KW-1185">Reference proteome</keyword>
<dbReference type="GO" id="GO:0008270">
    <property type="term" value="F:zinc ion binding"/>
    <property type="evidence" value="ECO:0007669"/>
    <property type="project" value="UniProtKB-KW"/>
</dbReference>
<proteinExistence type="predicted"/>
<evidence type="ECO:0000256" key="6">
    <source>
        <dbReference type="ARBA" id="ARBA00023242"/>
    </source>
</evidence>
<evidence type="ECO:0000313" key="9">
    <source>
        <dbReference type="EMBL" id="KAH7935929.1"/>
    </source>
</evidence>
<sequence length="178" mass="20468">MRPQRQRHTFPERAQRRYLPDVGTGWWPYQDLAVSVVLQDAVEQVQPEATPPAGARRAQAFQMLSLRQVVRTKSLAANAHPWRAHRRAAVRVSPVPQHVLPVLGPAESPEVAHNVPMFACDLCPSEFVLKEHLKRHVRTHTRERSFTYPLCRSAFSEDADLQRRLKSHDNVRRFACDL</sequence>
<keyword evidence="6" id="KW-0539">Nucleus</keyword>
<dbReference type="Gene3D" id="3.30.160.60">
    <property type="entry name" value="Classic Zinc Finger"/>
    <property type="match status" value="1"/>
</dbReference>
<comment type="subcellular location">
    <subcellularLocation>
        <location evidence="1">Nucleus</location>
    </subcellularLocation>
</comment>
<dbReference type="GO" id="GO:0010468">
    <property type="term" value="P:regulation of gene expression"/>
    <property type="evidence" value="ECO:0007669"/>
    <property type="project" value="TreeGrafter"/>
</dbReference>
<keyword evidence="4 7" id="KW-0863">Zinc-finger</keyword>
<organism evidence="9 10">
    <name type="scientific">Rhipicephalus sanguineus</name>
    <name type="common">Brown dog tick</name>
    <name type="synonym">Ixodes sanguineus</name>
    <dbReference type="NCBI Taxonomy" id="34632"/>
    <lineage>
        <taxon>Eukaryota</taxon>
        <taxon>Metazoa</taxon>
        <taxon>Ecdysozoa</taxon>
        <taxon>Arthropoda</taxon>
        <taxon>Chelicerata</taxon>
        <taxon>Arachnida</taxon>
        <taxon>Acari</taxon>
        <taxon>Parasitiformes</taxon>
        <taxon>Ixodida</taxon>
        <taxon>Ixodoidea</taxon>
        <taxon>Ixodidae</taxon>
        <taxon>Rhipicephalinae</taxon>
        <taxon>Rhipicephalus</taxon>
        <taxon>Rhipicephalus</taxon>
    </lineage>
</organism>
<keyword evidence="5" id="KW-0862">Zinc</keyword>
<evidence type="ECO:0000259" key="8">
    <source>
        <dbReference type="PROSITE" id="PS50157"/>
    </source>
</evidence>
<dbReference type="InterPro" id="IPR050331">
    <property type="entry name" value="Zinc_finger"/>
</dbReference>
<comment type="caution">
    <text evidence="9">The sequence shown here is derived from an EMBL/GenBank/DDBJ whole genome shotgun (WGS) entry which is preliminary data.</text>
</comment>
<dbReference type="FunFam" id="3.30.160.60:FF:000446">
    <property type="entry name" value="Zinc finger protein"/>
    <property type="match status" value="1"/>
</dbReference>
<dbReference type="PROSITE" id="PS50157">
    <property type="entry name" value="ZINC_FINGER_C2H2_2"/>
    <property type="match status" value="1"/>
</dbReference>
<reference evidence="9" key="1">
    <citation type="journal article" date="2020" name="Cell">
        <title>Large-Scale Comparative Analyses of Tick Genomes Elucidate Their Genetic Diversity and Vector Capacities.</title>
        <authorList>
            <consortium name="Tick Genome and Microbiome Consortium (TIGMIC)"/>
            <person name="Jia N."/>
            <person name="Wang J."/>
            <person name="Shi W."/>
            <person name="Du L."/>
            <person name="Sun Y."/>
            <person name="Zhan W."/>
            <person name="Jiang J.F."/>
            <person name="Wang Q."/>
            <person name="Zhang B."/>
            <person name="Ji P."/>
            <person name="Bell-Sakyi L."/>
            <person name="Cui X.M."/>
            <person name="Yuan T.T."/>
            <person name="Jiang B.G."/>
            <person name="Yang W.F."/>
            <person name="Lam T.T."/>
            <person name="Chang Q.C."/>
            <person name="Ding S.J."/>
            <person name="Wang X.J."/>
            <person name="Zhu J.G."/>
            <person name="Ruan X.D."/>
            <person name="Zhao L."/>
            <person name="Wei J.T."/>
            <person name="Ye R.Z."/>
            <person name="Que T.C."/>
            <person name="Du C.H."/>
            <person name="Zhou Y.H."/>
            <person name="Cheng J.X."/>
            <person name="Dai P.F."/>
            <person name="Guo W.B."/>
            <person name="Han X.H."/>
            <person name="Huang E.J."/>
            <person name="Li L.F."/>
            <person name="Wei W."/>
            <person name="Gao Y.C."/>
            <person name="Liu J.Z."/>
            <person name="Shao H.Z."/>
            <person name="Wang X."/>
            <person name="Wang C.C."/>
            <person name="Yang T.C."/>
            <person name="Huo Q.B."/>
            <person name="Li W."/>
            <person name="Chen H.Y."/>
            <person name="Chen S.E."/>
            <person name="Zhou L.G."/>
            <person name="Ni X.B."/>
            <person name="Tian J.H."/>
            <person name="Sheng Y."/>
            <person name="Liu T."/>
            <person name="Pan Y.S."/>
            <person name="Xia L.Y."/>
            <person name="Li J."/>
            <person name="Zhao F."/>
            <person name="Cao W.C."/>
        </authorList>
    </citation>
    <scope>NUCLEOTIDE SEQUENCE</scope>
    <source>
        <strain evidence="9">Rsan-2018</strain>
    </source>
</reference>
<evidence type="ECO:0000256" key="4">
    <source>
        <dbReference type="ARBA" id="ARBA00022771"/>
    </source>
</evidence>
<gene>
    <name evidence="9" type="ORF">HPB52_015184</name>
</gene>
<dbReference type="EMBL" id="JABSTV010001255">
    <property type="protein sequence ID" value="KAH7935929.1"/>
    <property type="molecule type" value="Genomic_DNA"/>
</dbReference>
<protein>
    <recommendedName>
        <fullName evidence="8">C2H2-type domain-containing protein</fullName>
    </recommendedName>
</protein>
<evidence type="ECO:0000256" key="1">
    <source>
        <dbReference type="ARBA" id="ARBA00004123"/>
    </source>
</evidence>
<dbReference type="Proteomes" id="UP000821837">
    <property type="component" value="Unassembled WGS sequence"/>
</dbReference>
<accession>A0A9D4SPC7</accession>
<dbReference type="GO" id="GO:0005634">
    <property type="term" value="C:nucleus"/>
    <property type="evidence" value="ECO:0007669"/>
    <property type="project" value="UniProtKB-SubCell"/>
</dbReference>
<dbReference type="InterPro" id="IPR036236">
    <property type="entry name" value="Znf_C2H2_sf"/>
</dbReference>
<evidence type="ECO:0000256" key="3">
    <source>
        <dbReference type="ARBA" id="ARBA00022737"/>
    </source>
</evidence>
<dbReference type="PANTHER" id="PTHR16515:SF49">
    <property type="entry name" value="GASTRULA ZINC FINGER PROTEIN XLCGF49.1-LIKE-RELATED"/>
    <property type="match status" value="1"/>
</dbReference>
<feature type="domain" description="C2H2-type" evidence="8">
    <location>
        <begin position="118"/>
        <end position="145"/>
    </location>
</feature>
<evidence type="ECO:0000313" key="10">
    <source>
        <dbReference type="Proteomes" id="UP000821837"/>
    </source>
</evidence>
<name>A0A9D4SPC7_RHISA</name>
<dbReference type="PROSITE" id="PS00028">
    <property type="entry name" value="ZINC_FINGER_C2H2_1"/>
    <property type="match status" value="1"/>
</dbReference>
<reference evidence="9" key="2">
    <citation type="submission" date="2021-09" db="EMBL/GenBank/DDBJ databases">
        <authorList>
            <person name="Jia N."/>
            <person name="Wang J."/>
            <person name="Shi W."/>
            <person name="Du L."/>
            <person name="Sun Y."/>
            <person name="Zhan W."/>
            <person name="Jiang J."/>
            <person name="Wang Q."/>
            <person name="Zhang B."/>
            <person name="Ji P."/>
            <person name="Sakyi L.B."/>
            <person name="Cui X."/>
            <person name="Yuan T."/>
            <person name="Jiang B."/>
            <person name="Yang W."/>
            <person name="Lam T.T.-Y."/>
            <person name="Chang Q."/>
            <person name="Ding S."/>
            <person name="Wang X."/>
            <person name="Zhu J."/>
            <person name="Ruan X."/>
            <person name="Zhao L."/>
            <person name="Wei J."/>
            <person name="Que T."/>
            <person name="Du C."/>
            <person name="Cheng J."/>
            <person name="Dai P."/>
            <person name="Han X."/>
            <person name="Huang E."/>
            <person name="Gao Y."/>
            <person name="Liu J."/>
            <person name="Shao H."/>
            <person name="Ye R."/>
            <person name="Li L."/>
            <person name="Wei W."/>
            <person name="Wang X."/>
            <person name="Wang C."/>
            <person name="Huo Q."/>
            <person name="Li W."/>
            <person name="Guo W."/>
            <person name="Chen H."/>
            <person name="Chen S."/>
            <person name="Zhou L."/>
            <person name="Zhou L."/>
            <person name="Ni X."/>
            <person name="Tian J."/>
            <person name="Zhou Y."/>
            <person name="Sheng Y."/>
            <person name="Liu T."/>
            <person name="Pan Y."/>
            <person name="Xia L."/>
            <person name="Li J."/>
            <person name="Zhao F."/>
            <person name="Cao W."/>
        </authorList>
    </citation>
    <scope>NUCLEOTIDE SEQUENCE</scope>
    <source>
        <strain evidence="9">Rsan-2018</strain>
        <tissue evidence="9">Larvae</tissue>
    </source>
</reference>
<dbReference type="InterPro" id="IPR013087">
    <property type="entry name" value="Znf_C2H2_type"/>
</dbReference>
<evidence type="ECO:0000256" key="2">
    <source>
        <dbReference type="ARBA" id="ARBA00022723"/>
    </source>
</evidence>
<dbReference type="PANTHER" id="PTHR16515">
    <property type="entry name" value="PR DOMAIN ZINC FINGER PROTEIN"/>
    <property type="match status" value="1"/>
</dbReference>